<accession>A0A1Y3BCB3</accession>
<evidence type="ECO:0000313" key="1">
    <source>
        <dbReference type="EMBL" id="OTF78522.1"/>
    </source>
</evidence>
<comment type="caution">
    <text evidence="1">The sequence shown here is derived from an EMBL/GenBank/DDBJ whole genome shotgun (WGS) entry which is preliminary data.</text>
</comment>
<reference evidence="1 2" key="1">
    <citation type="submission" date="2017-03" db="EMBL/GenBank/DDBJ databases">
        <title>Genome Survey of Euroglyphus maynei.</title>
        <authorList>
            <person name="Arlian L.G."/>
            <person name="Morgan M.S."/>
            <person name="Rider S.D."/>
        </authorList>
    </citation>
    <scope>NUCLEOTIDE SEQUENCE [LARGE SCALE GENOMIC DNA]</scope>
    <source>
        <strain evidence="1">Arlian Lab</strain>
        <tissue evidence="1">Whole body</tissue>
    </source>
</reference>
<feature type="non-terminal residue" evidence="1">
    <location>
        <position position="1"/>
    </location>
</feature>
<gene>
    <name evidence="1" type="ORF">BLA29_015184</name>
</gene>
<dbReference type="Proteomes" id="UP000194236">
    <property type="component" value="Unassembled WGS sequence"/>
</dbReference>
<sequence>LQKIDTRDLLFLSEVFAKEFVHINSPSLQHTFEDTYWIYKHFMLIINSNLGTLIETSFHTIMV</sequence>
<organism evidence="1 2">
    <name type="scientific">Euroglyphus maynei</name>
    <name type="common">Mayne's house dust mite</name>
    <dbReference type="NCBI Taxonomy" id="6958"/>
    <lineage>
        <taxon>Eukaryota</taxon>
        <taxon>Metazoa</taxon>
        <taxon>Ecdysozoa</taxon>
        <taxon>Arthropoda</taxon>
        <taxon>Chelicerata</taxon>
        <taxon>Arachnida</taxon>
        <taxon>Acari</taxon>
        <taxon>Acariformes</taxon>
        <taxon>Sarcoptiformes</taxon>
        <taxon>Astigmata</taxon>
        <taxon>Psoroptidia</taxon>
        <taxon>Analgoidea</taxon>
        <taxon>Pyroglyphidae</taxon>
        <taxon>Pyroglyphinae</taxon>
        <taxon>Euroglyphus</taxon>
    </lineage>
</organism>
<proteinExistence type="predicted"/>
<dbReference type="EMBL" id="MUJZ01027560">
    <property type="protein sequence ID" value="OTF78522.1"/>
    <property type="molecule type" value="Genomic_DNA"/>
</dbReference>
<protein>
    <submittedName>
        <fullName evidence="1">Uncharacterized protein</fullName>
    </submittedName>
</protein>
<dbReference type="AlphaFoldDB" id="A0A1Y3BCB3"/>
<evidence type="ECO:0000313" key="2">
    <source>
        <dbReference type="Proteomes" id="UP000194236"/>
    </source>
</evidence>
<keyword evidence="2" id="KW-1185">Reference proteome</keyword>
<name>A0A1Y3BCB3_EURMA</name>